<dbReference type="Gene3D" id="3.40.50.1970">
    <property type="match status" value="1"/>
</dbReference>
<dbReference type="GO" id="GO:0046872">
    <property type="term" value="F:metal ion binding"/>
    <property type="evidence" value="ECO:0007669"/>
    <property type="project" value="InterPro"/>
</dbReference>
<dbReference type="KEGG" id="asc:ASAC_0700"/>
<evidence type="ECO:0000256" key="6">
    <source>
        <dbReference type="ARBA" id="ARBA00049496"/>
    </source>
</evidence>
<reference evidence="9 10" key="1">
    <citation type="journal article" date="2010" name="Appl. Environ. Microbiol.">
        <title>The genome sequence of the crenarchaeon Acidilobus saccharovorans supports a new order, Acidilobales, and suggests an important ecological role in terrestrial acidic hot springs.</title>
        <authorList>
            <person name="Mardanov A.V."/>
            <person name="Svetlitchnyi V.A."/>
            <person name="Beletsky A.V."/>
            <person name="Prokofeva M.I."/>
            <person name="Bonch-Osmolovskaya E.A."/>
            <person name="Ravin N.V."/>
            <person name="Skryabin K.G."/>
        </authorList>
    </citation>
    <scope>NUCLEOTIDE SEQUENCE [LARGE SCALE GENOMIC DNA]</scope>
    <source>
        <strain evidence="10">DSM 16705 / JCM 18335 / VKM B-2471 / 345-15</strain>
    </source>
</reference>
<dbReference type="Gene3D" id="1.20.1090.10">
    <property type="entry name" value="Dehydroquinate synthase-like - alpha domain"/>
    <property type="match status" value="1"/>
</dbReference>
<dbReference type="Proteomes" id="UP000000346">
    <property type="component" value="Chromosome"/>
</dbReference>
<dbReference type="FunFam" id="3.40.50.1970:FF:000003">
    <property type="entry name" value="Alcohol dehydrogenase, iron-containing"/>
    <property type="match status" value="1"/>
</dbReference>
<keyword evidence="4" id="KW-0809">Transit peptide</keyword>
<gene>
    <name evidence="9" type="ordered locus">ASAC_0700</name>
</gene>
<accession>D9Q1B8</accession>
<dbReference type="InterPro" id="IPR056798">
    <property type="entry name" value="ADH_Fe_C"/>
</dbReference>
<dbReference type="SUPFAM" id="SSF56796">
    <property type="entry name" value="Dehydroquinate synthase-like"/>
    <property type="match status" value="1"/>
</dbReference>
<dbReference type="PANTHER" id="PTHR11496:SF83">
    <property type="entry name" value="HYDROXYACID-OXOACID TRANSHYDROGENASE, MITOCHONDRIAL"/>
    <property type="match status" value="1"/>
</dbReference>
<dbReference type="Pfam" id="PF25137">
    <property type="entry name" value="ADH_Fe_C"/>
    <property type="match status" value="1"/>
</dbReference>
<feature type="domain" description="Fe-containing alcohol dehydrogenase-like C-terminal" evidence="8">
    <location>
        <begin position="239"/>
        <end position="424"/>
    </location>
</feature>
<organism evidence="9 10">
    <name type="scientific">Acidilobus saccharovorans (strain DSM 16705 / JCM 18335 / VKM B-2471 / 345-15)</name>
    <dbReference type="NCBI Taxonomy" id="666510"/>
    <lineage>
        <taxon>Archaea</taxon>
        <taxon>Thermoproteota</taxon>
        <taxon>Thermoprotei</taxon>
        <taxon>Acidilobales</taxon>
        <taxon>Acidilobaceae</taxon>
        <taxon>Acidilobus</taxon>
    </lineage>
</organism>
<evidence type="ECO:0000313" key="9">
    <source>
        <dbReference type="EMBL" id="ADL19106.1"/>
    </source>
</evidence>
<name>D9Q1B8_ACIS3</name>
<feature type="domain" description="Alcohol dehydrogenase iron-type/glycerol dehydrogenase GldA" evidence="7">
    <location>
        <begin position="21"/>
        <end position="191"/>
    </location>
</feature>
<dbReference type="eggNOG" id="arCOG00984">
    <property type="taxonomic scope" value="Archaea"/>
</dbReference>
<dbReference type="OrthoDB" id="57329at2157"/>
<dbReference type="InterPro" id="IPR018211">
    <property type="entry name" value="ADH_Fe_CS"/>
</dbReference>
<dbReference type="GeneID" id="9498933"/>
<dbReference type="EC" id="1.1.99.24" evidence="3"/>
<evidence type="ECO:0000256" key="2">
    <source>
        <dbReference type="ARBA" id="ARBA00010005"/>
    </source>
</evidence>
<dbReference type="PROSITE" id="PS00913">
    <property type="entry name" value="ADH_IRON_1"/>
    <property type="match status" value="1"/>
</dbReference>
<keyword evidence="5 9" id="KW-0560">Oxidoreductase</keyword>
<evidence type="ECO:0000256" key="3">
    <source>
        <dbReference type="ARBA" id="ARBA00013182"/>
    </source>
</evidence>
<evidence type="ECO:0000259" key="8">
    <source>
        <dbReference type="Pfam" id="PF25137"/>
    </source>
</evidence>
<proteinExistence type="inferred from homology"/>
<dbReference type="STRING" id="666510.ASAC_0700"/>
<keyword evidence="10" id="KW-1185">Reference proteome</keyword>
<evidence type="ECO:0000256" key="1">
    <source>
        <dbReference type="ARBA" id="ARBA00000813"/>
    </source>
</evidence>
<dbReference type="InParanoid" id="D9Q1B8"/>
<comment type="catalytic activity">
    <reaction evidence="6">
        <text>4-hydroxybutanoate + 2-oxoglutarate = (R)-2-hydroxyglutarate + succinate semialdehyde</text>
        <dbReference type="Rhea" id="RHEA:24734"/>
        <dbReference type="ChEBI" id="CHEBI:15801"/>
        <dbReference type="ChEBI" id="CHEBI:16724"/>
        <dbReference type="ChEBI" id="CHEBI:16810"/>
        <dbReference type="ChEBI" id="CHEBI:57706"/>
        <dbReference type="EC" id="1.1.99.24"/>
    </reaction>
</comment>
<evidence type="ECO:0000256" key="5">
    <source>
        <dbReference type="ARBA" id="ARBA00023002"/>
    </source>
</evidence>
<protein>
    <recommendedName>
        <fullName evidence="3">hydroxyacid-oxoacid transhydrogenase</fullName>
        <ecNumber evidence="3">1.1.99.24</ecNumber>
    </recommendedName>
</protein>
<dbReference type="HOGENOM" id="CLU_007207_0_7_2"/>
<dbReference type="InterPro" id="IPR001670">
    <property type="entry name" value="ADH_Fe/GldA"/>
</dbReference>
<evidence type="ECO:0000259" key="7">
    <source>
        <dbReference type="Pfam" id="PF00465"/>
    </source>
</evidence>
<dbReference type="Pfam" id="PF00465">
    <property type="entry name" value="Fe-ADH"/>
    <property type="match status" value="1"/>
</dbReference>
<evidence type="ECO:0000256" key="4">
    <source>
        <dbReference type="ARBA" id="ARBA00022946"/>
    </source>
</evidence>
<dbReference type="InterPro" id="IPR039697">
    <property type="entry name" value="Alcohol_dehydrogenase_Fe"/>
</dbReference>
<dbReference type="RefSeq" id="WP_013266618.1">
    <property type="nucleotide sequence ID" value="NC_014374.1"/>
</dbReference>
<dbReference type="CDD" id="cd08190">
    <property type="entry name" value="HOT"/>
    <property type="match status" value="1"/>
</dbReference>
<comment type="catalytic activity">
    <reaction evidence="1">
        <text>(S)-3-hydroxybutanoate + 2-oxoglutarate = (R)-2-hydroxyglutarate + acetoacetate</text>
        <dbReference type="Rhea" id="RHEA:23048"/>
        <dbReference type="ChEBI" id="CHEBI:11047"/>
        <dbReference type="ChEBI" id="CHEBI:13705"/>
        <dbReference type="ChEBI" id="CHEBI:15801"/>
        <dbReference type="ChEBI" id="CHEBI:16810"/>
        <dbReference type="EC" id="1.1.99.24"/>
    </reaction>
</comment>
<comment type="similarity">
    <text evidence="2">Belongs to the iron-containing alcohol dehydrogenase family. Hydroxyacid-oxoacid transhydrogenase subfamily.</text>
</comment>
<dbReference type="GO" id="GO:0047988">
    <property type="term" value="F:hydroxyacid-oxoacid transhydrogenase activity"/>
    <property type="evidence" value="ECO:0007669"/>
    <property type="project" value="UniProtKB-EC"/>
</dbReference>
<sequence length="427" mass="46652">MAYLAYSELTDSVFVINLPYIKFGLGASKDVGYEARRLGMTSVLLVVGRRLAETKLAEQVRGSLESQGIKVEVFTDVHVEPDDEAIVQGFSKVRDLRLDGFVALGGGSTIDTAKLLNLLYSYPADLMDYVNRPVGKGMSPPGPLKPMIAIPTTAGTGAENTNVAVLDIKRLHVKTGVSNQYLRPSVAIVDPLTTVSMPPMVTASTGLDVLNHAIESITAHPYTARPAVSPAERPVYAGSTPIGDLFLPVITWAAKYIRRAYADPYDIEARYYMQLGANLAGLGFGHAGVHVPHAMAYPIAGMVRDWHPPDYDFGYPIVPHGISTAIPAAYAFRFLAPYNEDKFRAVARALGLDDSGTPREVGERIFDFYLKLLEDLHVPTNLKEIGFSRSDLDGLVEGAWAQQRLLVLSPKAISKDDLRRLYSEMLE</sequence>
<dbReference type="InterPro" id="IPR042157">
    <property type="entry name" value="HOT"/>
</dbReference>
<dbReference type="AlphaFoldDB" id="D9Q1B8"/>
<dbReference type="GO" id="GO:0004022">
    <property type="term" value="F:alcohol dehydrogenase (NAD+) activity"/>
    <property type="evidence" value="ECO:0007669"/>
    <property type="project" value="InterPro"/>
</dbReference>
<dbReference type="FunCoup" id="D9Q1B8">
    <property type="interactions" value="10"/>
</dbReference>
<dbReference type="EMBL" id="CP001742">
    <property type="protein sequence ID" value="ADL19106.1"/>
    <property type="molecule type" value="Genomic_DNA"/>
</dbReference>
<dbReference type="PANTHER" id="PTHR11496">
    <property type="entry name" value="ALCOHOL DEHYDROGENASE"/>
    <property type="match status" value="1"/>
</dbReference>
<evidence type="ECO:0000313" key="10">
    <source>
        <dbReference type="Proteomes" id="UP000000346"/>
    </source>
</evidence>